<dbReference type="RefSeq" id="WP_163655281.1">
    <property type="nucleotide sequence ID" value="NZ_JAAGRN010000007.1"/>
</dbReference>
<evidence type="ECO:0000256" key="5">
    <source>
        <dbReference type="ARBA" id="ARBA00023136"/>
    </source>
</evidence>
<organism evidence="8">
    <name type="scientific">Sheuella amnicola</name>
    <dbReference type="NCBI Taxonomy" id="2707330"/>
    <lineage>
        <taxon>Bacteria</taxon>
        <taxon>Pseudomonadati</taxon>
        <taxon>Pseudomonadota</taxon>
        <taxon>Betaproteobacteria</taxon>
        <taxon>Burkholderiales</taxon>
        <taxon>Alcaligenaceae</taxon>
        <taxon>Sheuella</taxon>
    </lineage>
</organism>
<dbReference type="SUPFAM" id="SSF81345">
    <property type="entry name" value="ABC transporter involved in vitamin B12 uptake, BtuC"/>
    <property type="match status" value="1"/>
</dbReference>
<sequence>MTFSIGDVPLDILVPALCAGLLVIATHVPLGVQVLNRGIIFIDLAIAQVAGLGAYLVTMLWGQDVSTFWMQFGAVLLALVASWLLVATERLSQRYQEPLIGIVFVLSATAVILLLAKDPHGGQHLSDLLAGQILWISQDQILYSAVATAFILVAIGLLRHRRNAFYSVFAIAITVSVQLVGVYLVFATLIIPALSTVLLRNSRVRLGAGYLMAGLSYAIGLLGSAYFDLPTGPLIVWSLALTGLISALVLRMR</sequence>
<dbReference type="InterPro" id="IPR001626">
    <property type="entry name" value="ABC_TroCD"/>
</dbReference>
<dbReference type="AlphaFoldDB" id="A0A6B2R0U4"/>
<feature type="transmembrane region" description="Helical" evidence="7">
    <location>
        <begin position="206"/>
        <end position="227"/>
    </location>
</feature>
<keyword evidence="4 7" id="KW-1133">Transmembrane helix</keyword>
<dbReference type="InterPro" id="IPR037294">
    <property type="entry name" value="ABC_BtuC-like"/>
</dbReference>
<name>A0A6B2R0U4_9BURK</name>
<protein>
    <submittedName>
        <fullName evidence="8">Metal ABC transporter permease</fullName>
    </submittedName>
</protein>
<evidence type="ECO:0000256" key="3">
    <source>
        <dbReference type="ARBA" id="ARBA00022692"/>
    </source>
</evidence>
<evidence type="ECO:0000313" key="8">
    <source>
        <dbReference type="EMBL" id="NDY83753.1"/>
    </source>
</evidence>
<dbReference type="GO" id="GO:0043190">
    <property type="term" value="C:ATP-binding cassette (ABC) transporter complex"/>
    <property type="evidence" value="ECO:0007669"/>
    <property type="project" value="InterPro"/>
</dbReference>
<comment type="caution">
    <text evidence="8">The sequence shown here is derived from an EMBL/GenBank/DDBJ whole genome shotgun (WGS) entry which is preliminary data.</text>
</comment>
<feature type="transmembrane region" description="Helical" evidence="7">
    <location>
        <begin position="68"/>
        <end position="87"/>
    </location>
</feature>
<dbReference type="EMBL" id="JAAGRN010000007">
    <property type="protein sequence ID" value="NDY83753.1"/>
    <property type="molecule type" value="Genomic_DNA"/>
</dbReference>
<accession>A0A6B2R0U4</accession>
<dbReference type="GO" id="GO:0055085">
    <property type="term" value="P:transmembrane transport"/>
    <property type="evidence" value="ECO:0007669"/>
    <property type="project" value="InterPro"/>
</dbReference>
<evidence type="ECO:0000256" key="2">
    <source>
        <dbReference type="ARBA" id="ARBA00008034"/>
    </source>
</evidence>
<evidence type="ECO:0000256" key="7">
    <source>
        <dbReference type="SAM" id="Phobius"/>
    </source>
</evidence>
<gene>
    <name evidence="8" type="ORF">G3I67_10960</name>
</gene>
<comment type="subcellular location">
    <subcellularLocation>
        <location evidence="6">Cell membrane</location>
        <topology evidence="6">Multi-pass membrane protein</topology>
    </subcellularLocation>
    <subcellularLocation>
        <location evidence="1">Membrane</location>
        <topology evidence="1">Multi-pass membrane protein</topology>
    </subcellularLocation>
</comment>
<feature type="transmembrane region" description="Helical" evidence="7">
    <location>
        <begin position="165"/>
        <end position="194"/>
    </location>
</feature>
<feature type="transmembrane region" description="Helical" evidence="7">
    <location>
        <begin position="12"/>
        <end position="32"/>
    </location>
</feature>
<feature type="transmembrane region" description="Helical" evidence="7">
    <location>
        <begin position="39"/>
        <end position="62"/>
    </location>
</feature>
<comment type="similarity">
    <text evidence="2 6">Belongs to the ABC-3 integral membrane protein family.</text>
</comment>
<evidence type="ECO:0000256" key="4">
    <source>
        <dbReference type="ARBA" id="ARBA00022989"/>
    </source>
</evidence>
<dbReference type="GO" id="GO:0010043">
    <property type="term" value="P:response to zinc ion"/>
    <property type="evidence" value="ECO:0007669"/>
    <property type="project" value="TreeGrafter"/>
</dbReference>
<dbReference type="Pfam" id="PF00950">
    <property type="entry name" value="ABC-3"/>
    <property type="match status" value="2"/>
</dbReference>
<dbReference type="PANTHER" id="PTHR30477:SF19">
    <property type="entry name" value="METAL ABC TRANSPORTER PERMEASE"/>
    <property type="match status" value="1"/>
</dbReference>
<evidence type="ECO:0000256" key="1">
    <source>
        <dbReference type="ARBA" id="ARBA00004141"/>
    </source>
</evidence>
<feature type="transmembrane region" description="Helical" evidence="7">
    <location>
        <begin position="99"/>
        <end position="116"/>
    </location>
</feature>
<dbReference type="PANTHER" id="PTHR30477">
    <property type="entry name" value="ABC-TRANSPORTER METAL-BINDING PROTEIN"/>
    <property type="match status" value="1"/>
</dbReference>
<keyword evidence="6" id="KW-0813">Transport</keyword>
<keyword evidence="5 7" id="KW-0472">Membrane</keyword>
<reference evidence="8" key="1">
    <citation type="submission" date="2020-02" db="EMBL/GenBank/DDBJ databases">
        <authorList>
            <person name="Chen W.-M."/>
        </authorList>
    </citation>
    <scope>NUCLEOTIDE SEQUENCE</scope>
    <source>
        <strain evidence="8">NBD-18</strain>
    </source>
</reference>
<feature type="transmembrane region" description="Helical" evidence="7">
    <location>
        <begin position="141"/>
        <end position="158"/>
    </location>
</feature>
<evidence type="ECO:0000256" key="6">
    <source>
        <dbReference type="RuleBase" id="RU003943"/>
    </source>
</evidence>
<feature type="transmembrane region" description="Helical" evidence="7">
    <location>
        <begin position="234"/>
        <end position="252"/>
    </location>
</feature>
<proteinExistence type="inferred from homology"/>
<keyword evidence="3 6" id="KW-0812">Transmembrane</keyword>